<name>A0A261XXC6_9FUNG</name>
<comment type="caution">
    <text evidence="2">The sequence shown here is derived from an EMBL/GenBank/DDBJ whole genome shotgun (WGS) entry which is preliminary data.</text>
</comment>
<organism evidence="2 3">
    <name type="scientific">Bifiguratus adelaidae</name>
    <dbReference type="NCBI Taxonomy" id="1938954"/>
    <lineage>
        <taxon>Eukaryota</taxon>
        <taxon>Fungi</taxon>
        <taxon>Fungi incertae sedis</taxon>
        <taxon>Mucoromycota</taxon>
        <taxon>Mucoromycotina</taxon>
        <taxon>Endogonomycetes</taxon>
        <taxon>Endogonales</taxon>
        <taxon>Endogonales incertae sedis</taxon>
        <taxon>Bifiguratus</taxon>
    </lineage>
</organism>
<protein>
    <recommendedName>
        <fullName evidence="4">Proline-rich protein PRCC</fullName>
    </recommendedName>
</protein>
<gene>
    <name evidence="2" type="ORF">BZG36_03140</name>
</gene>
<dbReference type="AlphaFoldDB" id="A0A261XXC6"/>
<feature type="compositionally biased region" description="Basic and acidic residues" evidence="1">
    <location>
        <begin position="113"/>
        <end position="130"/>
    </location>
</feature>
<evidence type="ECO:0000313" key="3">
    <source>
        <dbReference type="Proteomes" id="UP000242875"/>
    </source>
</evidence>
<dbReference type="Pfam" id="PF10253">
    <property type="entry name" value="PRCC"/>
    <property type="match status" value="1"/>
</dbReference>
<keyword evidence="3" id="KW-1185">Reference proteome</keyword>
<evidence type="ECO:0008006" key="4">
    <source>
        <dbReference type="Google" id="ProtNLM"/>
    </source>
</evidence>
<dbReference type="InterPro" id="IPR018800">
    <property type="entry name" value="PRCC"/>
</dbReference>
<dbReference type="EMBL" id="MVBO01000112">
    <property type="protein sequence ID" value="OZJ02978.1"/>
    <property type="molecule type" value="Genomic_DNA"/>
</dbReference>
<reference evidence="2 3" key="1">
    <citation type="journal article" date="2017" name="Mycologia">
        <title>Bifiguratus adelaidae, gen. et sp. nov., a new member of Mucoromycotina in endophytic and soil-dwelling habitats.</title>
        <authorList>
            <person name="Torres-Cruz T.J."/>
            <person name="Billingsley Tobias T.L."/>
            <person name="Almatruk M."/>
            <person name="Hesse C."/>
            <person name="Kuske C.R."/>
            <person name="Desiro A."/>
            <person name="Benucci G.M."/>
            <person name="Bonito G."/>
            <person name="Stajich J.E."/>
            <person name="Dunlap C."/>
            <person name="Arnold A.E."/>
            <person name="Porras-Alfaro A."/>
        </authorList>
    </citation>
    <scope>NUCLEOTIDE SEQUENCE [LARGE SCALE GENOMIC DNA]</scope>
    <source>
        <strain evidence="2 3">AZ0501</strain>
    </source>
</reference>
<proteinExistence type="predicted"/>
<dbReference type="GO" id="GO:0005634">
    <property type="term" value="C:nucleus"/>
    <property type="evidence" value="ECO:0007669"/>
    <property type="project" value="TreeGrafter"/>
</dbReference>
<dbReference type="PANTHER" id="PTHR13621:SF2">
    <property type="entry name" value="PROLINE-RICH PROTEIN PRCC"/>
    <property type="match status" value="1"/>
</dbReference>
<accession>A0A261XXC6</accession>
<evidence type="ECO:0000256" key="1">
    <source>
        <dbReference type="SAM" id="MobiDB-lite"/>
    </source>
</evidence>
<sequence length="337" mass="37044">MSLVDYGSDSDTSEGELPTRTKVNDVKIQTKDTLDANKQNLSKPGKVRISVRNATAFSNEDVEEKPKEAPSAPLKSGGLFAMLPKPKNSGATKQPPTELSTQKSTIFKPYSLAKREKPAAQPSPKDEKALDAPIPRATATTVTSDTEEEEVKPTDTEEDASTAPTNYFPLGPDVLKPAESAPEDTPAPLYQRTKVKSAPETVYTAADAYAYNPNGYYHQAMYYDPSQEGYEQPHVSGQTGVDYEALQALGGTKRKRDGPPDVNIVDVNQKDFIMDRSLRPAGIDTWTPAMPAPQFNSRKKHSLQSLLQDAQMRKEALEETFAADRVNKRQSRAKYGF</sequence>
<feature type="compositionally biased region" description="Acidic residues" evidence="1">
    <location>
        <begin position="145"/>
        <end position="160"/>
    </location>
</feature>
<feature type="region of interest" description="Disordered" evidence="1">
    <location>
        <begin position="1"/>
        <end position="193"/>
    </location>
</feature>
<dbReference type="PANTHER" id="PTHR13621">
    <property type="entry name" value="PROLINE-RICH PROTEIN PRCC"/>
    <property type="match status" value="1"/>
</dbReference>
<feature type="compositionally biased region" description="Basic and acidic residues" evidence="1">
    <location>
        <begin position="17"/>
        <end position="35"/>
    </location>
</feature>
<feature type="compositionally biased region" description="Polar residues" evidence="1">
    <location>
        <begin position="89"/>
        <end position="105"/>
    </location>
</feature>
<dbReference type="Proteomes" id="UP000242875">
    <property type="component" value="Unassembled WGS sequence"/>
</dbReference>
<dbReference type="OrthoDB" id="2555634at2759"/>
<evidence type="ECO:0000313" key="2">
    <source>
        <dbReference type="EMBL" id="OZJ02978.1"/>
    </source>
</evidence>